<feature type="domain" description="Serpin" evidence="4">
    <location>
        <begin position="45"/>
        <end position="441"/>
    </location>
</feature>
<dbReference type="EMBL" id="OZ075145">
    <property type="protein sequence ID" value="CAL5045606.1"/>
    <property type="molecule type" value="Genomic_DNA"/>
</dbReference>
<evidence type="ECO:0000256" key="1">
    <source>
        <dbReference type="ARBA" id="ARBA00009500"/>
    </source>
</evidence>
<gene>
    <name evidence="5" type="ORF">URODEC1_LOCUS88929</name>
</gene>
<dbReference type="Gene3D" id="2.10.310.10">
    <property type="entry name" value="Serpins superfamily"/>
    <property type="match status" value="1"/>
</dbReference>
<keyword evidence="6" id="KW-1185">Reference proteome</keyword>
<dbReference type="InterPro" id="IPR000215">
    <property type="entry name" value="Serpin_fam"/>
</dbReference>
<name>A0ABC9DV03_9POAL</name>
<feature type="region of interest" description="Disordered" evidence="3">
    <location>
        <begin position="1"/>
        <end position="37"/>
    </location>
</feature>
<evidence type="ECO:0000256" key="2">
    <source>
        <dbReference type="RuleBase" id="RU000411"/>
    </source>
</evidence>
<dbReference type="SUPFAM" id="SSF56574">
    <property type="entry name" value="Serpins"/>
    <property type="match status" value="1"/>
</dbReference>
<organism evidence="5 6">
    <name type="scientific">Urochloa decumbens</name>
    <dbReference type="NCBI Taxonomy" id="240449"/>
    <lineage>
        <taxon>Eukaryota</taxon>
        <taxon>Viridiplantae</taxon>
        <taxon>Streptophyta</taxon>
        <taxon>Embryophyta</taxon>
        <taxon>Tracheophyta</taxon>
        <taxon>Spermatophyta</taxon>
        <taxon>Magnoliopsida</taxon>
        <taxon>Liliopsida</taxon>
        <taxon>Poales</taxon>
        <taxon>Poaceae</taxon>
        <taxon>PACMAD clade</taxon>
        <taxon>Panicoideae</taxon>
        <taxon>Panicodae</taxon>
        <taxon>Paniceae</taxon>
        <taxon>Melinidinae</taxon>
        <taxon>Urochloa</taxon>
    </lineage>
</organism>
<dbReference type="InterPro" id="IPR042178">
    <property type="entry name" value="Serpin_sf_1"/>
</dbReference>
<dbReference type="InterPro" id="IPR023796">
    <property type="entry name" value="Serpin_dom"/>
</dbReference>
<evidence type="ECO:0000256" key="3">
    <source>
        <dbReference type="SAM" id="MobiDB-lite"/>
    </source>
</evidence>
<dbReference type="PANTHER" id="PTHR11461:SF379">
    <property type="entry name" value="SERPIN DOMAIN-CONTAINING PROTEIN"/>
    <property type="match status" value="1"/>
</dbReference>
<comment type="similarity">
    <text evidence="1 2">Belongs to the serpin family.</text>
</comment>
<dbReference type="PANTHER" id="PTHR11461">
    <property type="entry name" value="SERINE PROTEASE INHIBITOR, SERPIN"/>
    <property type="match status" value="1"/>
</dbReference>
<dbReference type="Gene3D" id="6.20.40.10">
    <property type="match status" value="1"/>
</dbReference>
<dbReference type="Gene3D" id="3.30.497.10">
    <property type="entry name" value="Antithrombin, subunit I, domain 2"/>
    <property type="match status" value="1"/>
</dbReference>
<evidence type="ECO:0000313" key="5">
    <source>
        <dbReference type="EMBL" id="CAL5045606.1"/>
    </source>
</evidence>
<evidence type="ECO:0000259" key="4">
    <source>
        <dbReference type="SMART" id="SM00093"/>
    </source>
</evidence>
<reference evidence="6" key="1">
    <citation type="submission" date="2024-06" db="EMBL/GenBank/DDBJ databases">
        <authorList>
            <person name="Ryan C."/>
        </authorList>
    </citation>
    <scope>NUCLEOTIDE SEQUENCE [LARGE SCALE GENOMIC DNA]</scope>
</reference>
<dbReference type="InterPro" id="IPR036186">
    <property type="entry name" value="Serpin_sf"/>
</dbReference>
<evidence type="ECO:0000313" key="6">
    <source>
        <dbReference type="Proteomes" id="UP001497457"/>
    </source>
</evidence>
<dbReference type="Proteomes" id="UP001497457">
    <property type="component" value="Chromosome 35b"/>
</dbReference>
<dbReference type="AlphaFoldDB" id="A0ABC9DV03"/>
<proteinExistence type="inferred from homology"/>
<accession>A0ABC9DV03</accession>
<dbReference type="InterPro" id="IPR042185">
    <property type="entry name" value="Serpin_sf_2"/>
</dbReference>
<feature type="compositionally biased region" description="Polar residues" evidence="3">
    <location>
        <begin position="1"/>
        <end position="21"/>
    </location>
</feature>
<dbReference type="CDD" id="cd02043">
    <property type="entry name" value="serpinP_plants"/>
    <property type="match status" value="1"/>
</dbReference>
<protein>
    <recommendedName>
        <fullName evidence="4">Serpin domain-containing protein</fullName>
    </recommendedName>
</protein>
<dbReference type="SMART" id="SM00093">
    <property type="entry name" value="SERPIN"/>
    <property type="match status" value="1"/>
</dbReference>
<sequence>MGCIASKSNPTKNSKNLTSPPSMEDEQRQRKQQQRGSDGLTAFTLRLAKQLAAENDAARRNNNNNIVFSPLSIYAVLGLVAAGARGAALDELLALLGASSRDDLAVFVRDVAERAFLSGGSGPVVSFASGVWRDRTVSLDPSFLAAAAETYKAEVRAVDFKENRDEAIDEINRWVSKATRGLIDGVLDGDSVGPLTRLVLVNAVYFKGKWAIPFDPSRTDMAGKFHLLGGGGAVDAPMMRGSGRRLVAVHPGFKVLKLRYQAPFGLDGAGGESSAAAAWYSMCVFLPDERDGLWGLVDEIASRPSFLRDHLWVNMVKVGDLRLPRFKMTFSRELAGALRAIGLKATLDPAQERGDLSGIAAEESGAAGTLPPLSIDGICHKAVIEVNEEGTEAAAVTCARAGREASLPAPPVDFVADHPFAFFLMEEVSGAVVFAGCVLDPTK</sequence>
<reference evidence="5 6" key="2">
    <citation type="submission" date="2024-10" db="EMBL/GenBank/DDBJ databases">
        <authorList>
            <person name="Ryan C."/>
        </authorList>
    </citation>
    <scope>NUCLEOTIDE SEQUENCE [LARGE SCALE GENOMIC DNA]</scope>
</reference>
<dbReference type="Pfam" id="PF00079">
    <property type="entry name" value="Serpin"/>
    <property type="match status" value="1"/>
</dbReference>
<dbReference type="Gene3D" id="2.30.39.10">
    <property type="entry name" value="Alpha-1-antitrypsin, domain 1"/>
    <property type="match status" value="1"/>
</dbReference>